<dbReference type="RefSeq" id="WP_218110852.1">
    <property type="nucleotide sequence ID" value="NZ_CP065383.1"/>
</dbReference>
<keyword evidence="1" id="KW-0472">Membrane</keyword>
<feature type="domain" description="Putative zinc-finger" evidence="2">
    <location>
        <begin position="3"/>
        <end position="36"/>
    </location>
</feature>
<keyword evidence="4" id="KW-1185">Reference proteome</keyword>
<keyword evidence="1" id="KW-0812">Transmembrane</keyword>
<evidence type="ECO:0000256" key="1">
    <source>
        <dbReference type="SAM" id="Phobius"/>
    </source>
</evidence>
<gene>
    <name evidence="3" type="ORF">RT761_01558</name>
</gene>
<evidence type="ECO:0000313" key="4">
    <source>
        <dbReference type="Proteomes" id="UP000594463"/>
    </source>
</evidence>
<protein>
    <recommendedName>
        <fullName evidence="2">Putative zinc-finger domain-containing protein</fullName>
    </recommendedName>
</protein>
<dbReference type="EMBL" id="CP065383">
    <property type="protein sequence ID" value="QPM68340.1"/>
    <property type="molecule type" value="Genomic_DNA"/>
</dbReference>
<name>A0A7T1F351_ATRLM</name>
<dbReference type="Pfam" id="PF13490">
    <property type="entry name" value="zf-HC2"/>
    <property type="match status" value="1"/>
</dbReference>
<proteinExistence type="predicted"/>
<dbReference type="Gene3D" id="1.10.10.1320">
    <property type="entry name" value="Anti-sigma factor, zinc-finger domain"/>
    <property type="match status" value="1"/>
</dbReference>
<evidence type="ECO:0000259" key="2">
    <source>
        <dbReference type="Pfam" id="PF13490"/>
    </source>
</evidence>
<dbReference type="KEGG" id="alam:RT761_01558"/>
<dbReference type="AlphaFoldDB" id="A0A7T1F351"/>
<feature type="transmembrane region" description="Helical" evidence="1">
    <location>
        <begin position="82"/>
        <end position="103"/>
    </location>
</feature>
<accession>A0A7T1F351</accession>
<reference evidence="3 4" key="1">
    <citation type="journal article" date="2021" name="Nat. Commun.">
        <title>Isolation of a member of the candidate phylum Atribacteria reveals a unique cell membrane structure.</title>
        <authorList>
            <person name="Taiki K."/>
            <person name="Nobu M.K."/>
            <person name="Kusada H."/>
            <person name="Meng X.-Y."/>
            <person name="Hosoki N."/>
            <person name="Uematsu K."/>
            <person name="Yoshioka H."/>
            <person name="Kamagata Y."/>
            <person name="Tamaki H."/>
        </authorList>
    </citation>
    <scope>NUCLEOTIDE SEQUENCE [LARGE SCALE GENOMIC DNA]</scope>
    <source>
        <strain evidence="3 4">RT761</strain>
    </source>
</reference>
<keyword evidence="1" id="KW-1133">Transmembrane helix</keyword>
<organism evidence="3 4">
    <name type="scientific">Atribacter laminatus</name>
    <dbReference type="NCBI Taxonomy" id="2847778"/>
    <lineage>
        <taxon>Bacteria</taxon>
        <taxon>Pseudomonadati</taxon>
        <taxon>Atribacterota</taxon>
        <taxon>Atribacteria</taxon>
        <taxon>Atribacterales</taxon>
        <taxon>Atribacteraceae</taxon>
        <taxon>Atribacter</taxon>
    </lineage>
</organism>
<dbReference type="InterPro" id="IPR027383">
    <property type="entry name" value="Znf_put"/>
</dbReference>
<sequence length="150" mass="17484">MECERIRKLLSAYLDGELSKEERREVRKHLFVCSQCELEFKKMRNMKGLIIQFGQSFEPKVDYEIHYDTLQSQANGRRLKEVLLFSVLACIIFLLFVFFLPIYKNIMPGSNADASIGEIHRNLTGDSYDVPKNSGRVVVNFLKQVSNDWE</sequence>
<dbReference type="InterPro" id="IPR041916">
    <property type="entry name" value="Anti_sigma_zinc_sf"/>
</dbReference>
<evidence type="ECO:0000313" key="3">
    <source>
        <dbReference type="EMBL" id="QPM68340.1"/>
    </source>
</evidence>
<dbReference type="Proteomes" id="UP000594463">
    <property type="component" value="Chromosome"/>
</dbReference>